<accession>A0ACC7MH20</accession>
<evidence type="ECO:0000313" key="1">
    <source>
        <dbReference type="EMBL" id="MFJ1470594.1"/>
    </source>
</evidence>
<proteinExistence type="predicted"/>
<gene>
    <name evidence="1" type="ORF">QPK29_022995</name>
</gene>
<sequence length="994" mass="108406">MHQKYYTVPRMTLVALALSQAFASQAMAQVAPVEANTVIVKGIRASAESSLSIKKNAMEVVDSITADDIGKLPDPNVAETLTRLPGVQGYRYGGEGASPGGNGSGMTIRGLSNQTASQINGRAYFTAGSREFNIEDAVPAMVAGIDVYKNPSAEHVEGAIGGLINLRTRNPSDFKEFTAVLNGNMRYNDLVRKKEPEVSGLLANRFDLGGGSRIGVMAAFAFQKTTSRNDSAGSSGGMDFRRMVRGDSAEYANLAAANTGNNVAQPMSKYVGRGDITYLAPVDLRPATGTSVPNVIPDTSKLTPEQAANIISTNTLGPWPSVESIARTRKALNLAADYRVNNTLRFYTEGAYTSYLYNQNYLFTRIFNNYGGNVQNLTLTPFSINEYMVNRNANGGSNDVVTSQRALGGTFLNQPIGTWGGDEHSLYTTWNVATGVEWSPTPALSLKGDINYIRADRIKDNRRVEMVNAPGQYFDITRVNQNWNDGHYTDIHGNNWSDPAKFVFQRYSGDGYQEFHDNGAATALSGVYTFEDGFFSRLKFGTRFAHQTNRFFDKNPYNGGKWLTTDGKPLAADYSNAISAASKPGVLGQAPTNMLGNQNGYTGGFVVYNPDALLGNQVAAQFPQANIVPEGSYPEYELGRRYLNENTLAGYVSTDFAAFDDRFKGNVGVRVVRTKSQATARVLSDPAQATSPLIDNTKTTTYTNVLPALNFTYDIAKDFLARFGYGRGLTRPNLDLLNPNYSYNFGNGTANVGNPDLSPQKADSVDLSLERYFSPTNYVALGLFNKDISGFFSQLSSCGMPQNAVAYTGPSNGCPNGQWSISKNVNAADGYARGVELSGQWFFNDKDSWLKNFGVAGSYTYVDTSAPLNIGTNSAPIFIDAQQNFVSKNSYSLTGMYEDNKLSARLVYTWRSSQNRGYNGLIPLFSTYIGSYGLLDGSINYAIDEHLTLSFNASNITNTAPNRYAGEVQTMETGREYSHMDNGRSFSLGLRYKF</sequence>
<comment type="caution">
    <text evidence="1">The sequence shown here is derived from an EMBL/GenBank/DDBJ whole genome shotgun (WGS) entry which is preliminary data.</text>
</comment>
<protein>
    <submittedName>
        <fullName evidence="1">TonB-dependent receptor</fullName>
    </submittedName>
</protein>
<keyword evidence="2" id="KW-1185">Reference proteome</keyword>
<dbReference type="Proteomes" id="UP001168096">
    <property type="component" value="Unassembled WGS sequence"/>
</dbReference>
<keyword evidence="1" id="KW-0675">Receptor</keyword>
<organism evidence="1 2">
    <name type="scientific">Massilia orientalis</name>
    <dbReference type="NCBI Taxonomy" id="3050128"/>
    <lineage>
        <taxon>Bacteria</taxon>
        <taxon>Pseudomonadati</taxon>
        <taxon>Pseudomonadota</taxon>
        <taxon>Betaproteobacteria</taxon>
        <taxon>Burkholderiales</taxon>
        <taxon>Oxalobacteraceae</taxon>
        <taxon>Telluria group</taxon>
        <taxon>Massilia</taxon>
    </lineage>
</organism>
<name>A0ACC7MH20_9BURK</name>
<reference evidence="1" key="1">
    <citation type="submission" date="2024-11" db="EMBL/GenBank/DDBJ databases">
        <title>Description of Massilia orientalis sp. nov., isolated from rhizosphere soil of Ageratina adenophora.</title>
        <authorList>
            <person name="Wang Y."/>
        </authorList>
    </citation>
    <scope>NUCLEOTIDE SEQUENCE</scope>
    <source>
        <strain evidence="1">YIM B02787</strain>
    </source>
</reference>
<dbReference type="EMBL" id="JASNRB020000015">
    <property type="protein sequence ID" value="MFJ1470594.1"/>
    <property type="molecule type" value="Genomic_DNA"/>
</dbReference>
<evidence type="ECO:0000313" key="2">
    <source>
        <dbReference type="Proteomes" id="UP001168096"/>
    </source>
</evidence>